<dbReference type="SMART" id="SM00466">
    <property type="entry name" value="SRA"/>
    <property type="match status" value="1"/>
</dbReference>
<dbReference type="AlphaFoldDB" id="A0A2N8ULJ7"/>
<evidence type="ECO:0000256" key="2">
    <source>
        <dbReference type="PROSITE-ProRule" id="PRU00358"/>
    </source>
</evidence>
<evidence type="ECO:0000313" key="5">
    <source>
        <dbReference type="EMBL" id="SJX65711.1"/>
    </source>
</evidence>
<dbReference type="SUPFAM" id="SSF88697">
    <property type="entry name" value="PUA domain-like"/>
    <property type="match status" value="1"/>
</dbReference>
<proteinExistence type="predicted"/>
<reference evidence="5 6" key="1">
    <citation type="submission" date="2017-02" db="EMBL/GenBank/DDBJ databases">
        <authorList>
            <person name="Peterson S.W."/>
        </authorList>
    </citation>
    <scope>NUCLEOTIDE SEQUENCE [LARGE SCALE GENOMIC DNA]</scope>
    <source>
        <strain evidence="5 6">SRS1_H2-8</strain>
    </source>
</reference>
<feature type="region of interest" description="Disordered" evidence="3">
    <location>
        <begin position="121"/>
        <end position="159"/>
    </location>
</feature>
<protein>
    <recommendedName>
        <fullName evidence="4">YDG domain-containing protein</fullName>
    </recommendedName>
</protein>
<gene>
    <name evidence="5" type="ORF">SRS1_10038</name>
</gene>
<keyword evidence="1 2" id="KW-0539">Nucleus</keyword>
<dbReference type="InterPro" id="IPR015947">
    <property type="entry name" value="PUA-like_sf"/>
</dbReference>
<dbReference type="InterPro" id="IPR003105">
    <property type="entry name" value="SRA_YDG"/>
</dbReference>
<dbReference type="PROSITE" id="PS51015">
    <property type="entry name" value="YDG"/>
    <property type="match status" value="1"/>
</dbReference>
<name>A0A2N8ULJ7_9BASI</name>
<feature type="region of interest" description="Disordered" evidence="3">
    <location>
        <begin position="45"/>
        <end position="104"/>
    </location>
</feature>
<dbReference type="InterPro" id="IPR045134">
    <property type="entry name" value="UHRF1/2-like"/>
</dbReference>
<dbReference type="Gene3D" id="2.30.280.10">
    <property type="entry name" value="SRA-YDG"/>
    <property type="match status" value="1"/>
</dbReference>
<feature type="compositionally biased region" description="Polar residues" evidence="3">
    <location>
        <begin position="246"/>
        <end position="261"/>
    </location>
</feature>
<dbReference type="Pfam" id="PF02182">
    <property type="entry name" value="SAD_SRA"/>
    <property type="match status" value="1"/>
</dbReference>
<dbReference type="PANTHER" id="PTHR14140">
    <property type="entry name" value="E3 UBIQUITIN-PROTEIN LIGASE UHRF-RELATED"/>
    <property type="match status" value="1"/>
</dbReference>
<evidence type="ECO:0000256" key="3">
    <source>
        <dbReference type="SAM" id="MobiDB-lite"/>
    </source>
</evidence>
<dbReference type="GO" id="GO:0005634">
    <property type="term" value="C:nucleus"/>
    <property type="evidence" value="ECO:0007669"/>
    <property type="project" value="UniProtKB-SubCell"/>
</dbReference>
<evidence type="ECO:0000256" key="1">
    <source>
        <dbReference type="ARBA" id="ARBA00023242"/>
    </source>
</evidence>
<dbReference type="GO" id="GO:0061630">
    <property type="term" value="F:ubiquitin protein ligase activity"/>
    <property type="evidence" value="ECO:0007669"/>
    <property type="project" value="TreeGrafter"/>
</dbReference>
<dbReference type="FunFam" id="2.30.280.10:FF:000005">
    <property type="entry name" value="E3 ubiquitin-protein ligase UHRF1"/>
    <property type="match status" value="1"/>
</dbReference>
<accession>A0A2N8ULJ7</accession>
<dbReference type="PANTHER" id="PTHR14140:SF27">
    <property type="entry name" value="OS04G0289800 PROTEIN"/>
    <property type="match status" value="1"/>
</dbReference>
<dbReference type="GO" id="GO:0016567">
    <property type="term" value="P:protein ubiquitination"/>
    <property type="evidence" value="ECO:0007669"/>
    <property type="project" value="TreeGrafter"/>
</dbReference>
<feature type="domain" description="YDG" evidence="4">
    <location>
        <begin position="176"/>
        <end position="328"/>
    </location>
</feature>
<feature type="compositionally biased region" description="Acidic residues" evidence="3">
    <location>
        <begin position="121"/>
        <end position="131"/>
    </location>
</feature>
<dbReference type="InterPro" id="IPR036987">
    <property type="entry name" value="SRA-YDG_sf"/>
</dbReference>
<dbReference type="Proteomes" id="UP000239563">
    <property type="component" value="Chromosome XIX"/>
</dbReference>
<dbReference type="GO" id="GO:0044027">
    <property type="term" value="P:negative regulation of gene expression via chromosomal CpG island methylation"/>
    <property type="evidence" value="ECO:0007669"/>
    <property type="project" value="TreeGrafter"/>
</dbReference>
<dbReference type="EMBL" id="LT795072">
    <property type="protein sequence ID" value="SJX65711.1"/>
    <property type="molecule type" value="Genomic_DNA"/>
</dbReference>
<comment type="subcellular location">
    <subcellularLocation>
        <location evidence="2">Nucleus</location>
    </subcellularLocation>
</comment>
<feature type="region of interest" description="Disordered" evidence="3">
    <location>
        <begin position="333"/>
        <end position="380"/>
    </location>
</feature>
<feature type="region of interest" description="Disordered" evidence="3">
    <location>
        <begin position="241"/>
        <end position="266"/>
    </location>
</feature>
<sequence>MVRRDTHDDAQDYEAQRQANIKANLELMMSLGLYQGSKLLKPLASASAAKAKPKKAASPGGDEEYTTPNKQVERPRRVTRSVSRTLESPKKLRGRAMKRALSDDAYPTRKVSRLDGYDADAFDADSSDDDLPPSSSSSRRKGSSALNPSRHYRDASELQRRADRLGTRIHDPKTFGHIPNIRIGTLWEKRIDCSTDAVHAPTVAGISGNDTDGCWSICLSGGYEDDVDLGDTFTYTGSGGRDLKGTATNPKNLRTAPQSSDQRWDGKNAALRRSVETGRPVRVVRGWKAGGRYAPPEGYVYCGLYRVERAWMERGASGWAVCKFQFTRLGGQDPLPTFDHDEDEPHADAPRTIDLTPSSPSPSPSTTARHTPSRISPHPLLATPTFDRAAYIILSDSDTDADESHVEQVLMELHVDPPATQMVERAARSVRRRKALAPLVAARAGKRAR</sequence>
<evidence type="ECO:0000259" key="4">
    <source>
        <dbReference type="PROSITE" id="PS51015"/>
    </source>
</evidence>
<evidence type="ECO:0000313" key="6">
    <source>
        <dbReference type="Proteomes" id="UP000239563"/>
    </source>
</evidence>
<organism evidence="5 6">
    <name type="scientific">Sporisorium reilianum f. sp. reilianum</name>
    <dbReference type="NCBI Taxonomy" id="72559"/>
    <lineage>
        <taxon>Eukaryota</taxon>
        <taxon>Fungi</taxon>
        <taxon>Dikarya</taxon>
        <taxon>Basidiomycota</taxon>
        <taxon>Ustilaginomycotina</taxon>
        <taxon>Ustilaginomycetes</taxon>
        <taxon>Ustilaginales</taxon>
        <taxon>Ustilaginaceae</taxon>
        <taxon>Sporisorium</taxon>
    </lineage>
</organism>